<dbReference type="PROSITE" id="PS50217">
    <property type="entry name" value="BZIP"/>
    <property type="match status" value="1"/>
</dbReference>
<dbReference type="SMART" id="SM00338">
    <property type="entry name" value="BRLZ"/>
    <property type="match status" value="1"/>
</dbReference>
<evidence type="ECO:0000256" key="1">
    <source>
        <dbReference type="SAM" id="Coils"/>
    </source>
</evidence>
<evidence type="ECO:0000313" key="4">
    <source>
        <dbReference type="EMBL" id="KAA8896464.1"/>
    </source>
</evidence>
<dbReference type="PANTHER" id="PTHR37616">
    <property type="entry name" value="BZIP TRANSCRIPTION FACTOR 60-LIKE"/>
    <property type="match status" value="1"/>
</dbReference>
<feature type="compositionally biased region" description="Basic and acidic residues" evidence="2">
    <location>
        <begin position="1"/>
        <end position="10"/>
    </location>
</feature>
<dbReference type="PANTHER" id="PTHR37616:SF2">
    <property type="entry name" value="BZIP DOMAIN-CONTAINING PROTEIN"/>
    <property type="match status" value="1"/>
</dbReference>
<organism evidence="4 5">
    <name type="scientific">Sphaerosporella brunnea</name>
    <dbReference type="NCBI Taxonomy" id="1250544"/>
    <lineage>
        <taxon>Eukaryota</taxon>
        <taxon>Fungi</taxon>
        <taxon>Dikarya</taxon>
        <taxon>Ascomycota</taxon>
        <taxon>Pezizomycotina</taxon>
        <taxon>Pezizomycetes</taxon>
        <taxon>Pezizales</taxon>
        <taxon>Pyronemataceae</taxon>
        <taxon>Sphaerosporella</taxon>
    </lineage>
</organism>
<evidence type="ECO:0000259" key="3">
    <source>
        <dbReference type="PROSITE" id="PS50217"/>
    </source>
</evidence>
<keyword evidence="5" id="KW-1185">Reference proteome</keyword>
<sequence>MTEQMKRERSSPAFSQENSFGSENIDSFLGFDESSTFLASPSISSTNNNNTRSSFSPSASSSSSSTPSLSRANPEFSAPSHPYSMHLQQTDPLGLDMEDGFFGAQAFMQLDGETSSAPPFFFPEQTVTTGAEMVSSQGISPLMTIDMNRPMKVENVPAAPAVLRPQPPRGNYYFPGRHQEIYNQNLQAMQAQKLARQNAAALKSPPHPQQHVIDSLLASFKVAPAPNIHKNTGDILPHIARMKKEEEDMDEDERLLASEEGKKLSSKERRQLRNKVSARAFRSRRKEYISQLEAEVAKKTQEAELAKDAARRLEEENTKLKAFAESLMKYPAFQDYLNEISAPLLQQQQQQQAPVTVAPVSVEPVPFNPARDSNPNGMVEEPQQQQQQWPLAYATNWNNAPHVYTVAVPEHPAIQDLDGKGIPFEEDYTIADGFFSNIRNEKADIDFSRMDEDEDSYQAPENLEDLFIEQEQEKQQSKNLDDLFPGVGVNDLLERLEMVAGGEARPEDLFEINAPPAVQQPAQRPAVAETRCTTAVNKSNRMLQQAEGVYRRIGLAVGGSQ</sequence>
<dbReference type="GO" id="GO:0003700">
    <property type="term" value="F:DNA-binding transcription factor activity"/>
    <property type="evidence" value="ECO:0007669"/>
    <property type="project" value="InterPro"/>
</dbReference>
<dbReference type="InterPro" id="IPR046347">
    <property type="entry name" value="bZIP_sf"/>
</dbReference>
<evidence type="ECO:0000313" key="5">
    <source>
        <dbReference type="Proteomes" id="UP000326924"/>
    </source>
</evidence>
<feature type="coiled-coil region" evidence="1">
    <location>
        <begin position="289"/>
        <end position="326"/>
    </location>
</feature>
<name>A0A5J5ELU8_9PEZI</name>
<feature type="domain" description="BZIP" evidence="3">
    <location>
        <begin position="264"/>
        <end position="327"/>
    </location>
</feature>
<feature type="region of interest" description="Disordered" evidence="2">
    <location>
        <begin position="1"/>
        <end position="21"/>
    </location>
</feature>
<dbReference type="EMBL" id="VXIS01000212">
    <property type="protein sequence ID" value="KAA8896464.1"/>
    <property type="molecule type" value="Genomic_DNA"/>
</dbReference>
<dbReference type="SUPFAM" id="SSF57959">
    <property type="entry name" value="Leucine zipper domain"/>
    <property type="match status" value="1"/>
</dbReference>
<dbReference type="Pfam" id="PF00170">
    <property type="entry name" value="bZIP_1"/>
    <property type="match status" value="1"/>
</dbReference>
<dbReference type="Gene3D" id="1.20.5.170">
    <property type="match status" value="1"/>
</dbReference>
<comment type="caution">
    <text evidence="4">The sequence shown here is derived from an EMBL/GenBank/DDBJ whole genome shotgun (WGS) entry which is preliminary data.</text>
</comment>
<keyword evidence="1" id="KW-0175">Coiled coil</keyword>
<feature type="region of interest" description="Disordered" evidence="2">
    <location>
        <begin position="39"/>
        <end position="91"/>
    </location>
</feature>
<dbReference type="OrthoDB" id="5571888at2759"/>
<feature type="region of interest" description="Disordered" evidence="2">
    <location>
        <begin position="246"/>
        <end position="271"/>
    </location>
</feature>
<feature type="compositionally biased region" description="Low complexity" evidence="2">
    <location>
        <begin position="40"/>
        <end position="72"/>
    </location>
</feature>
<dbReference type="Proteomes" id="UP000326924">
    <property type="component" value="Unassembled WGS sequence"/>
</dbReference>
<feature type="compositionally biased region" description="Polar residues" evidence="2">
    <location>
        <begin position="12"/>
        <end position="21"/>
    </location>
</feature>
<reference evidence="4 5" key="1">
    <citation type="submission" date="2019-09" db="EMBL/GenBank/DDBJ databases">
        <title>Draft genome of the ectomycorrhizal ascomycete Sphaerosporella brunnea.</title>
        <authorList>
            <consortium name="DOE Joint Genome Institute"/>
            <person name="Benucci G.M."/>
            <person name="Marozzi G."/>
            <person name="Antonielli L."/>
            <person name="Sanchez S."/>
            <person name="Marco P."/>
            <person name="Wang X."/>
            <person name="Falini L.B."/>
            <person name="Barry K."/>
            <person name="Haridas S."/>
            <person name="Lipzen A."/>
            <person name="Labutti K."/>
            <person name="Grigoriev I.V."/>
            <person name="Murat C."/>
            <person name="Martin F."/>
            <person name="Albertini E."/>
            <person name="Donnini D."/>
            <person name="Bonito G."/>
        </authorList>
    </citation>
    <scope>NUCLEOTIDE SEQUENCE [LARGE SCALE GENOMIC DNA]</scope>
    <source>
        <strain evidence="4 5">Sb_GMNB300</strain>
    </source>
</reference>
<proteinExistence type="predicted"/>
<evidence type="ECO:0000256" key="2">
    <source>
        <dbReference type="SAM" id="MobiDB-lite"/>
    </source>
</evidence>
<accession>A0A5J5ELU8</accession>
<dbReference type="AlphaFoldDB" id="A0A5J5ELU8"/>
<protein>
    <recommendedName>
        <fullName evidence="3">BZIP domain-containing protein</fullName>
    </recommendedName>
</protein>
<feature type="compositionally biased region" description="Basic and acidic residues" evidence="2">
    <location>
        <begin position="254"/>
        <end position="271"/>
    </location>
</feature>
<dbReference type="CDD" id="cd14810">
    <property type="entry name" value="bZIP_u1"/>
    <property type="match status" value="1"/>
</dbReference>
<dbReference type="InterPro" id="IPR004827">
    <property type="entry name" value="bZIP"/>
</dbReference>
<gene>
    <name evidence="4" type="ORF">FN846DRAFT_893299</name>
</gene>
<dbReference type="InParanoid" id="A0A5J5ELU8"/>